<dbReference type="SUPFAM" id="SSF52540">
    <property type="entry name" value="P-loop containing nucleoside triphosphate hydrolases"/>
    <property type="match status" value="1"/>
</dbReference>
<protein>
    <submittedName>
        <fullName evidence="5">ATP-binding cassette domain-containing protein</fullName>
    </submittedName>
</protein>
<reference evidence="6" key="1">
    <citation type="journal article" date="2019" name="Int. J. Syst. Evol. Microbiol.">
        <title>The Global Catalogue of Microorganisms (GCM) 10K type strain sequencing project: providing services to taxonomists for standard genome sequencing and annotation.</title>
        <authorList>
            <consortium name="The Broad Institute Genomics Platform"/>
            <consortium name="The Broad Institute Genome Sequencing Center for Infectious Disease"/>
            <person name="Wu L."/>
            <person name="Ma J."/>
        </authorList>
    </citation>
    <scope>NUCLEOTIDE SEQUENCE [LARGE SCALE GENOMIC DNA]</scope>
    <source>
        <strain evidence="6">CCUG 53762</strain>
    </source>
</reference>
<proteinExistence type="predicted"/>
<dbReference type="SMART" id="SM00382">
    <property type="entry name" value="AAA"/>
    <property type="match status" value="1"/>
</dbReference>
<organism evidence="5 6">
    <name type="scientific">Pseudopedobacter beijingensis</name>
    <dbReference type="NCBI Taxonomy" id="1207056"/>
    <lineage>
        <taxon>Bacteria</taxon>
        <taxon>Pseudomonadati</taxon>
        <taxon>Bacteroidota</taxon>
        <taxon>Sphingobacteriia</taxon>
        <taxon>Sphingobacteriales</taxon>
        <taxon>Sphingobacteriaceae</taxon>
        <taxon>Pseudopedobacter</taxon>
    </lineage>
</organism>
<dbReference type="PROSITE" id="PS50893">
    <property type="entry name" value="ABC_TRANSPORTER_2"/>
    <property type="match status" value="1"/>
</dbReference>
<comment type="caution">
    <text evidence="5">The sequence shown here is derived from an EMBL/GenBank/DDBJ whole genome shotgun (WGS) entry which is preliminary data.</text>
</comment>
<dbReference type="EMBL" id="JBHUDG010000012">
    <property type="protein sequence ID" value="MFD1629931.1"/>
    <property type="molecule type" value="Genomic_DNA"/>
</dbReference>
<dbReference type="GO" id="GO:0005524">
    <property type="term" value="F:ATP binding"/>
    <property type="evidence" value="ECO:0007669"/>
    <property type="project" value="UniProtKB-KW"/>
</dbReference>
<evidence type="ECO:0000256" key="3">
    <source>
        <dbReference type="ARBA" id="ARBA00022840"/>
    </source>
</evidence>
<dbReference type="Gene3D" id="3.40.50.300">
    <property type="entry name" value="P-loop containing nucleotide triphosphate hydrolases"/>
    <property type="match status" value="1"/>
</dbReference>
<dbReference type="RefSeq" id="WP_379662308.1">
    <property type="nucleotide sequence ID" value="NZ_JBHUDG010000012.1"/>
</dbReference>
<name>A0ABW4IE98_9SPHI</name>
<sequence length="207" mass="23696">MDIILENVGRRFNREWIFKDINYHFHTGKSYAILGINGSGKSTLLHILSGSLAPSSGKISFIDAEKSTSIDIEKVFAHIAIAAPYLELIEDFTLTEAIDFHFKFKKPLNNICQDDVIKLLGMQNNKNKQIKYYSSGMKQRVKLALAVLSETTVLFLDEPCSNLDQQGIEWYQQLITDYTRGRLLIVCSNQEVEYNFCENQLKIADYK</sequence>
<evidence type="ECO:0000313" key="6">
    <source>
        <dbReference type="Proteomes" id="UP001597118"/>
    </source>
</evidence>
<dbReference type="InterPro" id="IPR027417">
    <property type="entry name" value="P-loop_NTPase"/>
</dbReference>
<dbReference type="PANTHER" id="PTHR42939">
    <property type="entry name" value="ABC TRANSPORTER ATP-BINDING PROTEIN ALBC-RELATED"/>
    <property type="match status" value="1"/>
</dbReference>
<dbReference type="InterPro" id="IPR017871">
    <property type="entry name" value="ABC_transporter-like_CS"/>
</dbReference>
<dbReference type="Pfam" id="PF00005">
    <property type="entry name" value="ABC_tran"/>
    <property type="match status" value="1"/>
</dbReference>
<keyword evidence="2" id="KW-0547">Nucleotide-binding</keyword>
<gene>
    <name evidence="5" type="ORF">ACFSAH_08585</name>
</gene>
<keyword evidence="3 5" id="KW-0067">ATP-binding</keyword>
<dbReference type="InterPro" id="IPR003593">
    <property type="entry name" value="AAA+_ATPase"/>
</dbReference>
<evidence type="ECO:0000256" key="1">
    <source>
        <dbReference type="ARBA" id="ARBA00022448"/>
    </source>
</evidence>
<feature type="domain" description="ABC transporter" evidence="4">
    <location>
        <begin position="3"/>
        <end position="206"/>
    </location>
</feature>
<dbReference type="Proteomes" id="UP001597118">
    <property type="component" value="Unassembled WGS sequence"/>
</dbReference>
<evidence type="ECO:0000259" key="4">
    <source>
        <dbReference type="PROSITE" id="PS50893"/>
    </source>
</evidence>
<keyword evidence="1" id="KW-0813">Transport</keyword>
<dbReference type="PANTHER" id="PTHR42939:SF1">
    <property type="entry name" value="ABC TRANSPORTER ATP-BINDING PROTEIN ALBC-RELATED"/>
    <property type="match status" value="1"/>
</dbReference>
<dbReference type="PROSITE" id="PS00211">
    <property type="entry name" value="ABC_TRANSPORTER_1"/>
    <property type="match status" value="1"/>
</dbReference>
<accession>A0ABW4IE98</accession>
<keyword evidence="6" id="KW-1185">Reference proteome</keyword>
<dbReference type="InterPro" id="IPR051782">
    <property type="entry name" value="ABC_Transporter_VariousFunc"/>
</dbReference>
<evidence type="ECO:0000256" key="2">
    <source>
        <dbReference type="ARBA" id="ARBA00022741"/>
    </source>
</evidence>
<dbReference type="InterPro" id="IPR003439">
    <property type="entry name" value="ABC_transporter-like_ATP-bd"/>
</dbReference>
<evidence type="ECO:0000313" key="5">
    <source>
        <dbReference type="EMBL" id="MFD1629931.1"/>
    </source>
</evidence>